<keyword evidence="8" id="KW-0808">Transferase</keyword>
<feature type="region of interest" description="Disordered" evidence="6">
    <location>
        <begin position="91"/>
        <end position="117"/>
    </location>
</feature>
<evidence type="ECO:0000256" key="5">
    <source>
        <dbReference type="ARBA" id="ARBA00023034"/>
    </source>
</evidence>
<evidence type="ECO:0000313" key="9">
    <source>
        <dbReference type="Proteomes" id="UP000236161"/>
    </source>
</evidence>
<name>A0A2I0B7V7_9ASPA</name>
<keyword evidence="9" id="KW-1185">Reference proteome</keyword>
<sequence>MASIRIRTMVPAAARPWCSRLVIVVAVSSAAAVFLTFSVPSSNGGWLVIPTSALFSLSTVQPPDFTLATNHTAAPSPLPDLPGSEQFVYPSTAAQPPFSDTASPEPAVDNSGTGEAKPPMAITMFLNSGVRETESHVGDSFENSGSGEPAPTKWTAESRDDDAKAPPLKPSVRRKPDEELIYAKTEIERPPIVSDDPELYAALFRNISVFKRSYELMERILKVYIYSEGPRPIFHTPQLKGIYASEGWFMKLMEENRRFAVREPNEAHLFYLPYSARQLEEALYKPNSHDMKPLLVFLKNYVDMLSVKYPFWNRTKGADHFIVACHDWGPYTTKLHDEFRKNTIKALCNADISEGVFIRGKDVSLPETSIRMPQKPLKDIGGKRVSRRPFLAFFAGNAHHGRVRPILLDCWSGKDESMRIYGQLPSKISNTMSYIQHMKSSKYCICPMGYEVNSPRIVEAIYYECVPVIIADNFVLPFEEVLNWSAFSIVIAEKDIPKLKDILARISLRKYIYLQNNIKRLQKHFLWHPNPVKYDIFHMILHSVWFNRLNQIQENG</sequence>
<evidence type="ECO:0000313" key="8">
    <source>
        <dbReference type="EMBL" id="PKA63874.1"/>
    </source>
</evidence>
<evidence type="ECO:0000259" key="7">
    <source>
        <dbReference type="Pfam" id="PF03016"/>
    </source>
</evidence>
<keyword evidence="4" id="KW-0735">Signal-anchor</keyword>
<dbReference type="GO" id="GO:0000139">
    <property type="term" value="C:Golgi membrane"/>
    <property type="evidence" value="ECO:0007669"/>
    <property type="project" value="UniProtKB-SubCell"/>
</dbReference>
<comment type="subcellular location">
    <subcellularLocation>
        <location evidence="1">Golgi apparatus membrane</location>
        <topology evidence="1">Single-pass type II membrane protein</topology>
    </subcellularLocation>
</comment>
<evidence type="ECO:0000256" key="3">
    <source>
        <dbReference type="ARBA" id="ARBA00022676"/>
    </source>
</evidence>
<keyword evidence="5" id="KW-0333">Golgi apparatus</keyword>
<dbReference type="EMBL" id="KZ451906">
    <property type="protein sequence ID" value="PKA63874.1"/>
    <property type="molecule type" value="Genomic_DNA"/>
</dbReference>
<dbReference type="Proteomes" id="UP000236161">
    <property type="component" value="Unassembled WGS sequence"/>
</dbReference>
<keyword evidence="3" id="KW-0328">Glycosyltransferase</keyword>
<dbReference type="InterPro" id="IPR040911">
    <property type="entry name" value="Exostosin_GT47"/>
</dbReference>
<evidence type="ECO:0000256" key="2">
    <source>
        <dbReference type="ARBA" id="ARBA00010271"/>
    </source>
</evidence>
<dbReference type="InterPro" id="IPR004263">
    <property type="entry name" value="Exostosin"/>
</dbReference>
<gene>
    <name evidence="8" type="ORF">AXF42_Ash004884</name>
</gene>
<proteinExistence type="inferred from homology"/>
<dbReference type="STRING" id="1088818.A0A2I0B7V7"/>
<dbReference type="GO" id="GO:0016757">
    <property type="term" value="F:glycosyltransferase activity"/>
    <property type="evidence" value="ECO:0007669"/>
    <property type="project" value="UniProtKB-KW"/>
</dbReference>
<evidence type="ECO:0000256" key="4">
    <source>
        <dbReference type="ARBA" id="ARBA00022968"/>
    </source>
</evidence>
<dbReference type="PANTHER" id="PTHR11062">
    <property type="entry name" value="EXOSTOSIN HEPARAN SULFATE GLYCOSYLTRANSFERASE -RELATED"/>
    <property type="match status" value="1"/>
</dbReference>
<feature type="domain" description="Exostosin GT47" evidence="7">
    <location>
        <begin position="219"/>
        <end position="505"/>
    </location>
</feature>
<feature type="compositionally biased region" description="Polar residues" evidence="6">
    <location>
        <begin position="92"/>
        <end position="102"/>
    </location>
</feature>
<accession>A0A2I0B7V7</accession>
<dbReference type="OrthoDB" id="1924787at2759"/>
<reference evidence="8 9" key="1">
    <citation type="journal article" date="2017" name="Nature">
        <title>The Apostasia genome and the evolution of orchids.</title>
        <authorList>
            <person name="Zhang G.Q."/>
            <person name="Liu K.W."/>
            <person name="Li Z."/>
            <person name="Lohaus R."/>
            <person name="Hsiao Y.Y."/>
            <person name="Niu S.C."/>
            <person name="Wang J.Y."/>
            <person name="Lin Y.C."/>
            <person name="Xu Q."/>
            <person name="Chen L.J."/>
            <person name="Yoshida K."/>
            <person name="Fujiwara S."/>
            <person name="Wang Z.W."/>
            <person name="Zhang Y.Q."/>
            <person name="Mitsuda N."/>
            <person name="Wang M."/>
            <person name="Liu G.H."/>
            <person name="Pecoraro L."/>
            <person name="Huang H.X."/>
            <person name="Xiao X.J."/>
            <person name="Lin M."/>
            <person name="Wu X.Y."/>
            <person name="Wu W.L."/>
            <person name="Chen Y.Y."/>
            <person name="Chang S.B."/>
            <person name="Sakamoto S."/>
            <person name="Ohme-Takagi M."/>
            <person name="Yagi M."/>
            <person name="Zeng S.J."/>
            <person name="Shen C.Y."/>
            <person name="Yeh C.M."/>
            <person name="Luo Y.B."/>
            <person name="Tsai W.C."/>
            <person name="Van de Peer Y."/>
            <person name="Liu Z.J."/>
        </authorList>
    </citation>
    <scope>NUCLEOTIDE SEQUENCE [LARGE SCALE GENOMIC DNA]</scope>
    <source>
        <strain evidence="9">cv. Shenzhen</strain>
        <tissue evidence="8">Stem</tissue>
    </source>
</reference>
<dbReference type="Pfam" id="PF03016">
    <property type="entry name" value="Exostosin_GT47"/>
    <property type="match status" value="1"/>
</dbReference>
<organism evidence="8 9">
    <name type="scientific">Apostasia shenzhenica</name>
    <dbReference type="NCBI Taxonomy" id="1088818"/>
    <lineage>
        <taxon>Eukaryota</taxon>
        <taxon>Viridiplantae</taxon>
        <taxon>Streptophyta</taxon>
        <taxon>Embryophyta</taxon>
        <taxon>Tracheophyta</taxon>
        <taxon>Spermatophyta</taxon>
        <taxon>Magnoliopsida</taxon>
        <taxon>Liliopsida</taxon>
        <taxon>Asparagales</taxon>
        <taxon>Orchidaceae</taxon>
        <taxon>Apostasioideae</taxon>
        <taxon>Apostasia</taxon>
    </lineage>
</organism>
<feature type="region of interest" description="Disordered" evidence="6">
    <location>
        <begin position="133"/>
        <end position="172"/>
    </location>
</feature>
<evidence type="ECO:0000256" key="1">
    <source>
        <dbReference type="ARBA" id="ARBA00004323"/>
    </source>
</evidence>
<evidence type="ECO:0000256" key="6">
    <source>
        <dbReference type="SAM" id="MobiDB-lite"/>
    </source>
</evidence>
<keyword evidence="4" id="KW-0812">Transmembrane</keyword>
<comment type="similarity">
    <text evidence="2">Belongs to the glycosyltransferase 47 family.</text>
</comment>
<protein>
    <submittedName>
        <fullName evidence="8">Putative glycosyltransferase</fullName>
    </submittedName>
</protein>
<dbReference type="AlphaFoldDB" id="A0A2I0B7V7"/>
<dbReference type="PANTHER" id="PTHR11062:SF59">
    <property type="entry name" value="EXOSTOSIN FAMILY PROTEIN"/>
    <property type="match status" value="1"/>
</dbReference>